<dbReference type="InterPro" id="IPR006549">
    <property type="entry name" value="HAD-SF_hydro_IIIA"/>
</dbReference>
<dbReference type="InterPro" id="IPR023214">
    <property type="entry name" value="HAD_sf"/>
</dbReference>
<evidence type="ECO:0000256" key="7">
    <source>
        <dbReference type="ARBA" id="ARBA00031828"/>
    </source>
</evidence>
<gene>
    <name evidence="8" type="ORF">D5039_10430</name>
</gene>
<comment type="similarity">
    <text evidence="2">Belongs to the GmhB family.</text>
</comment>
<dbReference type="Gene3D" id="3.40.50.1000">
    <property type="entry name" value="HAD superfamily/HAD-like"/>
    <property type="match status" value="1"/>
</dbReference>
<dbReference type="GO" id="GO:0034200">
    <property type="term" value="F:D-glycero-beta-D-manno-heptose 1,7-bisphosphate 7-phosphatase activity"/>
    <property type="evidence" value="ECO:0007669"/>
    <property type="project" value="UniProtKB-EC"/>
</dbReference>
<evidence type="ECO:0000256" key="2">
    <source>
        <dbReference type="ARBA" id="ARBA00005628"/>
    </source>
</evidence>
<dbReference type="NCBIfam" id="NF006506">
    <property type="entry name" value="PRK08942.1"/>
    <property type="match status" value="1"/>
</dbReference>
<dbReference type="InterPro" id="IPR004446">
    <property type="entry name" value="Heptose_bisP_phosphatase"/>
</dbReference>
<dbReference type="Pfam" id="PF00702">
    <property type="entry name" value="Hydrolase"/>
    <property type="match status" value="1"/>
</dbReference>
<protein>
    <recommendedName>
        <fullName evidence="7">D,D-heptose 1,7-bisphosphate phosphatase</fullName>
    </recommendedName>
</protein>
<evidence type="ECO:0000256" key="5">
    <source>
        <dbReference type="ARBA" id="ARBA00022801"/>
    </source>
</evidence>
<sequence>MKLAILDRDGTLNPLGDDYITSADEWSAIPGALEAVARLNHAGWHVVLATNQPGLGRGLLDVAALNAIHAKMHRQVAALGGRIDAVFFCPHADDEGCACREPAPGLLEQICERYGVEPHEVRVVGSCAAHLQAGAALGAQLHLVCTGHSAHLDPGAPLPADLPPGTLLYASLGGFADQLLAAGAAPPPAAGTQPARA</sequence>
<dbReference type="SUPFAM" id="SSF56784">
    <property type="entry name" value="HAD-like"/>
    <property type="match status" value="1"/>
</dbReference>
<proteinExistence type="inferred from homology"/>
<organism evidence="8 9">
    <name type="scientific">Verminephrobacter aporrectodeae subsp. tuberculatae</name>
    <dbReference type="NCBI Taxonomy" id="1110392"/>
    <lineage>
        <taxon>Bacteria</taxon>
        <taxon>Pseudomonadati</taxon>
        <taxon>Pseudomonadota</taxon>
        <taxon>Betaproteobacteria</taxon>
        <taxon>Burkholderiales</taxon>
        <taxon>Comamonadaceae</taxon>
        <taxon>Verminephrobacter</taxon>
    </lineage>
</organism>
<dbReference type="InterPro" id="IPR006543">
    <property type="entry name" value="Histidinol-phos"/>
</dbReference>
<dbReference type="Proteomes" id="UP001208935">
    <property type="component" value="Unassembled WGS sequence"/>
</dbReference>
<evidence type="ECO:0000313" key="9">
    <source>
        <dbReference type="Proteomes" id="UP001208935"/>
    </source>
</evidence>
<keyword evidence="5 8" id="KW-0378">Hydrolase</keyword>
<dbReference type="PANTHER" id="PTHR42891:SF1">
    <property type="entry name" value="D-GLYCERO-BETA-D-MANNO-HEPTOSE-1,7-BISPHOSPHATE 7-PHOSPHATASE"/>
    <property type="match status" value="1"/>
</dbReference>
<name>A0ABT3KT99_9BURK</name>
<evidence type="ECO:0000256" key="1">
    <source>
        <dbReference type="ARBA" id="ARBA00004496"/>
    </source>
</evidence>
<dbReference type="PANTHER" id="PTHR42891">
    <property type="entry name" value="D-GLYCERO-BETA-D-MANNO-HEPTOSE-1,7-BISPHOSPHATE 7-PHOSPHATASE"/>
    <property type="match status" value="1"/>
</dbReference>
<keyword evidence="6" id="KW-0119">Carbohydrate metabolism</keyword>
<comment type="caution">
    <text evidence="8">The sequence shown here is derived from an EMBL/GenBank/DDBJ whole genome shotgun (WGS) entry which is preliminary data.</text>
</comment>
<evidence type="ECO:0000256" key="3">
    <source>
        <dbReference type="ARBA" id="ARBA00022490"/>
    </source>
</evidence>
<keyword evidence="4" id="KW-0479">Metal-binding</keyword>
<keyword evidence="3" id="KW-0963">Cytoplasm</keyword>
<evidence type="ECO:0000256" key="6">
    <source>
        <dbReference type="ARBA" id="ARBA00023277"/>
    </source>
</evidence>
<accession>A0ABT3KT99</accession>
<dbReference type="NCBIfam" id="TIGR01662">
    <property type="entry name" value="HAD-SF-IIIA"/>
    <property type="match status" value="1"/>
</dbReference>
<reference evidence="9" key="1">
    <citation type="submission" date="2023-07" db="EMBL/GenBank/DDBJ databases">
        <title>Verminephrobacter genomes.</title>
        <authorList>
            <person name="Lund M.B."/>
        </authorList>
    </citation>
    <scope>NUCLEOTIDE SEQUENCE [LARGE SCALE GENOMIC DNA]</scope>
    <source>
        <strain evidence="9">AtM5-05</strain>
    </source>
</reference>
<keyword evidence="9" id="KW-1185">Reference proteome</keyword>
<evidence type="ECO:0000256" key="4">
    <source>
        <dbReference type="ARBA" id="ARBA00022723"/>
    </source>
</evidence>
<dbReference type="EMBL" id="QZCW01000002">
    <property type="protein sequence ID" value="MCW5321552.1"/>
    <property type="molecule type" value="Genomic_DNA"/>
</dbReference>
<dbReference type="NCBIfam" id="TIGR01656">
    <property type="entry name" value="Histidinol-ppas"/>
    <property type="match status" value="1"/>
</dbReference>
<evidence type="ECO:0000313" key="8">
    <source>
        <dbReference type="EMBL" id="MCW5321552.1"/>
    </source>
</evidence>
<comment type="subcellular location">
    <subcellularLocation>
        <location evidence="1">Cytoplasm</location>
    </subcellularLocation>
</comment>
<dbReference type="InterPro" id="IPR036412">
    <property type="entry name" value="HAD-like_sf"/>
</dbReference>
<dbReference type="RefSeq" id="WP_265282189.1">
    <property type="nucleotide sequence ID" value="NZ_QZCW01000002.1"/>
</dbReference>